<name>A0A2V5KA99_9BACL</name>
<evidence type="ECO:0000256" key="1">
    <source>
        <dbReference type="SAM" id="Phobius"/>
    </source>
</evidence>
<organism evidence="2 3">
    <name type="scientific">Paenibacillus flagellatus</name>
    <dbReference type="NCBI Taxonomy" id="2211139"/>
    <lineage>
        <taxon>Bacteria</taxon>
        <taxon>Bacillati</taxon>
        <taxon>Bacillota</taxon>
        <taxon>Bacilli</taxon>
        <taxon>Bacillales</taxon>
        <taxon>Paenibacillaceae</taxon>
        <taxon>Paenibacillus</taxon>
    </lineage>
</organism>
<comment type="caution">
    <text evidence="2">The sequence shown here is derived from an EMBL/GenBank/DDBJ whole genome shotgun (WGS) entry which is preliminary data.</text>
</comment>
<dbReference type="Pfam" id="PF11167">
    <property type="entry name" value="DUF2953"/>
    <property type="match status" value="1"/>
</dbReference>
<evidence type="ECO:0008006" key="4">
    <source>
        <dbReference type="Google" id="ProtNLM"/>
    </source>
</evidence>
<dbReference type="InterPro" id="IPR021338">
    <property type="entry name" value="DUF2953"/>
</dbReference>
<sequence length="224" mass="25842">MVWVWWIAGILVAGLLFFMISDVQMRFRFTRMEGDDQLWFDIRGLYGFVRFRFAVPVLVWRDGGLHLKSEKVDRKAKELLSGQHMNITRDEVELFFRRTRDLLTHTDRLIDWLKGVLARTTCTEISWTTRIGLGDAADTAVTTGIVWGIKTSVLGYLFRYIKLEAKPVLSVQPQFNRMQFSTAAVCTAKIKAGYALYAGILLVFRILRVKGGLKTWRKVLFKPS</sequence>
<protein>
    <recommendedName>
        <fullName evidence="4">DUF2953 domain-containing protein</fullName>
    </recommendedName>
</protein>
<keyword evidence="1" id="KW-0812">Transmembrane</keyword>
<evidence type="ECO:0000313" key="3">
    <source>
        <dbReference type="Proteomes" id="UP000247476"/>
    </source>
</evidence>
<dbReference type="Proteomes" id="UP000247476">
    <property type="component" value="Unassembled WGS sequence"/>
</dbReference>
<dbReference type="AlphaFoldDB" id="A0A2V5KA99"/>
<keyword evidence="1" id="KW-0472">Membrane</keyword>
<keyword evidence="1" id="KW-1133">Transmembrane helix</keyword>
<gene>
    <name evidence="2" type="ORF">DLM86_10655</name>
</gene>
<proteinExistence type="predicted"/>
<dbReference type="RefSeq" id="WP_110839989.1">
    <property type="nucleotide sequence ID" value="NZ_QJVJ01000004.1"/>
</dbReference>
<feature type="transmembrane region" description="Helical" evidence="1">
    <location>
        <begin position="6"/>
        <end position="23"/>
    </location>
</feature>
<dbReference type="OrthoDB" id="1683589at2"/>
<dbReference type="EMBL" id="QJVJ01000004">
    <property type="protein sequence ID" value="PYI54994.1"/>
    <property type="molecule type" value="Genomic_DNA"/>
</dbReference>
<reference evidence="2 3" key="1">
    <citation type="submission" date="2018-05" db="EMBL/GenBank/DDBJ databases">
        <title>Paenibacillus flagellatus sp. nov., isolated from selenium mineral soil.</title>
        <authorList>
            <person name="Dai X."/>
        </authorList>
    </citation>
    <scope>NUCLEOTIDE SEQUENCE [LARGE SCALE GENOMIC DNA]</scope>
    <source>
        <strain evidence="2 3">DXL2</strain>
    </source>
</reference>
<accession>A0A2V5KA99</accession>
<evidence type="ECO:0000313" key="2">
    <source>
        <dbReference type="EMBL" id="PYI54994.1"/>
    </source>
</evidence>
<keyword evidence="3" id="KW-1185">Reference proteome</keyword>